<comment type="caution">
    <text evidence="2">The sequence shown here is derived from an EMBL/GenBank/DDBJ whole genome shotgun (WGS) entry which is preliminary data.</text>
</comment>
<reference evidence="2 3" key="1">
    <citation type="submission" date="2019-12" db="EMBL/GenBank/DDBJ databases">
        <authorList>
            <person name="Floudas D."/>
            <person name="Bentzer J."/>
            <person name="Ahren D."/>
            <person name="Johansson T."/>
            <person name="Persson P."/>
            <person name="Tunlid A."/>
        </authorList>
    </citation>
    <scope>NUCLEOTIDE SEQUENCE [LARGE SCALE GENOMIC DNA]</scope>
    <source>
        <strain evidence="2 3">CBS 102.39</strain>
    </source>
</reference>
<gene>
    <name evidence="2" type="ORF">D9613_004198</name>
</gene>
<dbReference type="InterPro" id="IPR006175">
    <property type="entry name" value="YjgF/YER057c/UK114"/>
</dbReference>
<evidence type="ECO:0000313" key="3">
    <source>
        <dbReference type="Proteomes" id="UP000521872"/>
    </source>
</evidence>
<dbReference type="Pfam" id="PF01042">
    <property type="entry name" value="Ribonuc_L-PSP"/>
    <property type="match status" value="1"/>
</dbReference>
<organism evidence="2 3">
    <name type="scientific">Agrocybe pediades</name>
    <dbReference type="NCBI Taxonomy" id="84607"/>
    <lineage>
        <taxon>Eukaryota</taxon>
        <taxon>Fungi</taxon>
        <taxon>Dikarya</taxon>
        <taxon>Basidiomycota</taxon>
        <taxon>Agaricomycotina</taxon>
        <taxon>Agaricomycetes</taxon>
        <taxon>Agaricomycetidae</taxon>
        <taxon>Agaricales</taxon>
        <taxon>Agaricineae</taxon>
        <taxon>Strophariaceae</taxon>
        <taxon>Agrocybe</taxon>
    </lineage>
</organism>
<dbReference type="SUPFAM" id="SSF55298">
    <property type="entry name" value="YjgF-like"/>
    <property type="match status" value="1"/>
</dbReference>
<evidence type="ECO:0000313" key="2">
    <source>
        <dbReference type="EMBL" id="KAF4612420.1"/>
    </source>
</evidence>
<dbReference type="Proteomes" id="UP000521872">
    <property type="component" value="Unassembled WGS sequence"/>
</dbReference>
<dbReference type="GO" id="GO:0019239">
    <property type="term" value="F:deaminase activity"/>
    <property type="evidence" value="ECO:0007669"/>
    <property type="project" value="TreeGrafter"/>
</dbReference>
<dbReference type="NCBIfam" id="TIGR00004">
    <property type="entry name" value="Rid family detoxifying hydrolase"/>
    <property type="match status" value="1"/>
</dbReference>
<evidence type="ECO:0000256" key="1">
    <source>
        <dbReference type="ARBA" id="ARBA00010552"/>
    </source>
</evidence>
<dbReference type="PANTHER" id="PTHR11803">
    <property type="entry name" value="2-IMINOBUTANOATE/2-IMINOPROPANOATE DEAMINASE RIDA"/>
    <property type="match status" value="1"/>
</dbReference>
<sequence length="140" mass="15204">MSSTSKIFVNTPDAIPPLPIFSIEHFLAQAVVSNGRVYVSGNIGCDKNLKVVDGGVQAQTRTALQNMSIVLKAAGSSLEQVVKVNIYLANMRRDFELMNEVYAEFFKKNKMPARTCVGVACLPMNADVELECIAEISSSS</sequence>
<accession>A0A8H4VLH2</accession>
<dbReference type="CDD" id="cd00448">
    <property type="entry name" value="YjgF_YER057c_UK114_family"/>
    <property type="match status" value="1"/>
</dbReference>
<dbReference type="GO" id="GO:0005829">
    <property type="term" value="C:cytosol"/>
    <property type="evidence" value="ECO:0007669"/>
    <property type="project" value="TreeGrafter"/>
</dbReference>
<dbReference type="AlphaFoldDB" id="A0A8H4VLH2"/>
<name>A0A8H4VLH2_9AGAR</name>
<dbReference type="InterPro" id="IPR035959">
    <property type="entry name" value="RutC-like_sf"/>
</dbReference>
<dbReference type="PANTHER" id="PTHR11803:SF58">
    <property type="entry name" value="PROTEIN HMF1-RELATED"/>
    <property type="match status" value="1"/>
</dbReference>
<dbReference type="InterPro" id="IPR006056">
    <property type="entry name" value="RidA"/>
</dbReference>
<dbReference type="EMBL" id="JAACJL010000057">
    <property type="protein sequence ID" value="KAF4612420.1"/>
    <property type="molecule type" value="Genomic_DNA"/>
</dbReference>
<dbReference type="FunFam" id="3.30.1330.40:FF:000001">
    <property type="entry name" value="L-PSP family endoribonuclease"/>
    <property type="match status" value="1"/>
</dbReference>
<dbReference type="Gene3D" id="3.30.1330.40">
    <property type="entry name" value="RutC-like"/>
    <property type="match status" value="1"/>
</dbReference>
<protein>
    <submittedName>
        <fullName evidence="2">Uncharacterized protein</fullName>
    </submittedName>
</protein>
<dbReference type="GO" id="GO:0005739">
    <property type="term" value="C:mitochondrion"/>
    <property type="evidence" value="ECO:0007669"/>
    <property type="project" value="TreeGrafter"/>
</dbReference>
<keyword evidence="3" id="KW-1185">Reference proteome</keyword>
<proteinExistence type="inferred from homology"/>
<comment type="similarity">
    <text evidence="1">Belongs to the RutC family.</text>
</comment>